<dbReference type="RefSeq" id="XP_003082958.2">
    <property type="nucleotide sequence ID" value="XM_003082910.2"/>
</dbReference>
<dbReference type="PANTHER" id="PTHR45747:SF4">
    <property type="entry name" value="HISTONE-LYSINE N-METHYLTRANSFERASE E(Z)"/>
    <property type="match status" value="1"/>
</dbReference>
<dbReference type="EMBL" id="CAID01000014">
    <property type="protein sequence ID" value="CEG02064.1"/>
    <property type="molecule type" value="Genomic_DNA"/>
</dbReference>
<dbReference type="AlphaFoldDB" id="A0A096PBK5"/>
<keyword evidence="6" id="KW-0175">Coiled coil</keyword>
<feature type="compositionally biased region" description="Basic residues" evidence="7">
    <location>
        <begin position="967"/>
        <end position="983"/>
    </location>
</feature>
<feature type="region of interest" description="Disordered" evidence="7">
    <location>
        <begin position="954"/>
        <end position="983"/>
    </location>
</feature>
<dbReference type="InterPro" id="IPR033467">
    <property type="entry name" value="Tesmin/TSO1-like_CXC"/>
</dbReference>
<dbReference type="PROSITE" id="PS50280">
    <property type="entry name" value="SET"/>
    <property type="match status" value="1"/>
</dbReference>
<feature type="domain" description="SET" evidence="8">
    <location>
        <begin position="829"/>
        <end position="944"/>
    </location>
</feature>
<keyword evidence="4" id="KW-0805">Transcription regulation</keyword>
<dbReference type="Pfam" id="PF00856">
    <property type="entry name" value="SET"/>
    <property type="match status" value="1"/>
</dbReference>
<feature type="region of interest" description="Disordered" evidence="7">
    <location>
        <begin position="59"/>
        <end position="85"/>
    </location>
</feature>
<feature type="region of interest" description="Disordered" evidence="7">
    <location>
        <begin position="668"/>
        <end position="697"/>
    </location>
</feature>
<proteinExistence type="predicted"/>
<dbReference type="SMART" id="SM00317">
    <property type="entry name" value="SET"/>
    <property type="match status" value="1"/>
</dbReference>
<feature type="region of interest" description="Disordered" evidence="7">
    <location>
        <begin position="1"/>
        <end position="23"/>
    </location>
</feature>
<evidence type="ECO:0000256" key="7">
    <source>
        <dbReference type="SAM" id="MobiDB-lite"/>
    </source>
</evidence>
<evidence type="ECO:0000313" key="10">
    <source>
        <dbReference type="EMBL" id="CEG02064.1"/>
    </source>
</evidence>
<comment type="caution">
    <text evidence="10">The sequence shown here is derived from an EMBL/GenBank/DDBJ whole genome shotgun (WGS) entry which is preliminary data.</text>
</comment>
<evidence type="ECO:0000256" key="6">
    <source>
        <dbReference type="SAM" id="Coils"/>
    </source>
</evidence>
<dbReference type="GO" id="GO:0005634">
    <property type="term" value="C:nucleus"/>
    <property type="evidence" value="ECO:0007669"/>
    <property type="project" value="TreeGrafter"/>
</dbReference>
<sequence length="983" mass="110310">MTPKTTTGTTLGFDDDDDDGRATTAMTDARANASTVKARVVTPMPTSTSNVEIVNLLSSEETSSEGGGTLDEGGEAARGSGKRAEGRAVDVDDVVVLDKEDVNDDAPAPSEVVDELKKFGATSAELAFVSALRAFFEERGEEFAKVMVEKEVEERMRDRAREANALEANTNATNRKAACIREACLREAKTKEHARAVVRRALKTYRDELRKWERAVVRAQVAPASTSDASPSSSAREDTLTLPFWRHDRALVDVPSKTVSVKTQVAVQPFSSHHRNRRSWKMRANSVKTQKVRCVNLGSSEAVPPYNYFAYSTHCNSFNEHDDNQSRLLYKDEEGEFVEDQADDIEQVKVANEFTREQEFVLGALASTFSRFVLFDHVEVNGMQRETVVKHVVEEVSSILKMEEEIVVDWLNEARTTQSTSRAWCMFLEAIEIVCKLWSPYSKFDNFESLYKLMGGVCETLAQVDTDGIFWQYFAQIVINAPTMAPLKKPVIIFDTLEEATEQLSGAFCPRCFVFDCRTHGSLQPKSRGRKHASERKLLWRERMHKKANVNENDLKCSPACWYQSSEYKYLATHGMVCVSCDPSERSPLSKDSETEDPFAKNRRKWRNVLDVEILKKAVEVLSTAGGKPTACDVTLFFGKRRTCADVGRQIHSLELISSGAIVADEDVEEGDEDVNGKNKGKKRKHRSGQTKKKNPTIANRLKRSKTDENALVTQYTPCDCEGQCDAATCSCIQKGIFCERFCNCGPNCDNEFPGCKCETTKKTCRTNTCPCFAAGRECTPDKCRRCCKTADALMLPIRQKYGFVDPAQTAKIPDYPCGNMKLQLRQKEHVCLGKSGVAGWGAHVLHGARKDDFIGEYVGELVTQDEADRRGMVYDRNNCSYLFDLNSEFCIDAQNRGNKLRFANHSVHPNVRSAVMAVNGDNRLAMFALRDIAPGEELFFDYRYKDEVAPEWHEKREKVEKDAKSAKKSKGNRNKHSAKKAY</sequence>
<evidence type="ECO:0000313" key="11">
    <source>
        <dbReference type="Proteomes" id="UP000009170"/>
    </source>
</evidence>
<name>A0A096PBK5_OSTTA</name>
<keyword evidence="2" id="KW-0808">Transferase</keyword>
<evidence type="ECO:0000259" key="9">
    <source>
        <dbReference type="PROSITE" id="PS51633"/>
    </source>
</evidence>
<protein>
    <submittedName>
        <fullName evidence="10">SET domain</fullName>
    </submittedName>
</protein>
<keyword evidence="3" id="KW-0949">S-adenosyl-L-methionine</keyword>
<dbReference type="InterPro" id="IPR026489">
    <property type="entry name" value="CXC_dom"/>
</dbReference>
<dbReference type="STRING" id="70448.A0A096PBK5"/>
<dbReference type="GO" id="GO:0046976">
    <property type="term" value="F:histone H3K27 methyltransferase activity"/>
    <property type="evidence" value="ECO:0007669"/>
    <property type="project" value="TreeGrafter"/>
</dbReference>
<evidence type="ECO:0000256" key="1">
    <source>
        <dbReference type="ARBA" id="ARBA00022603"/>
    </source>
</evidence>
<keyword evidence="11" id="KW-1185">Reference proteome</keyword>
<dbReference type="Gene3D" id="2.170.270.10">
    <property type="entry name" value="SET domain"/>
    <property type="match status" value="1"/>
</dbReference>
<organism evidence="10 11">
    <name type="scientific">Ostreococcus tauri</name>
    <name type="common">Marine green alga</name>
    <dbReference type="NCBI Taxonomy" id="70448"/>
    <lineage>
        <taxon>Eukaryota</taxon>
        <taxon>Viridiplantae</taxon>
        <taxon>Chlorophyta</taxon>
        <taxon>Mamiellophyceae</taxon>
        <taxon>Mamiellales</taxon>
        <taxon>Bathycoccaceae</taxon>
        <taxon>Ostreococcus</taxon>
    </lineage>
</organism>
<feature type="domain" description="CXC" evidence="9">
    <location>
        <begin position="699"/>
        <end position="804"/>
    </location>
</feature>
<dbReference type="KEGG" id="ota:OT_ostta14g01410"/>
<feature type="compositionally biased region" description="Basic and acidic residues" evidence="7">
    <location>
        <begin position="954"/>
        <end position="966"/>
    </location>
</feature>
<dbReference type="CDD" id="cd10519">
    <property type="entry name" value="SET_EZH"/>
    <property type="match status" value="1"/>
</dbReference>
<dbReference type="Proteomes" id="UP000009170">
    <property type="component" value="Unassembled WGS sequence"/>
</dbReference>
<dbReference type="GeneID" id="9837879"/>
<keyword evidence="5" id="KW-0804">Transcription</keyword>
<keyword evidence="1" id="KW-0489">Methyltransferase</keyword>
<dbReference type="InterPro" id="IPR045318">
    <property type="entry name" value="EZH1/2-like"/>
</dbReference>
<feature type="compositionally biased region" description="Basic residues" evidence="7">
    <location>
        <begin position="679"/>
        <end position="695"/>
    </location>
</feature>
<reference evidence="10 11" key="2">
    <citation type="journal article" date="2014" name="BMC Genomics">
        <title>An improved genome of the model marine alga Ostreococcus tauri unfolds by assessing Illumina de novo assemblies.</title>
        <authorList>
            <person name="Blanc-Mathieu R."/>
            <person name="Verhelst B."/>
            <person name="Derelle E."/>
            <person name="Rombauts S."/>
            <person name="Bouget F.Y."/>
            <person name="Carre I."/>
            <person name="Chateau A."/>
            <person name="Eyre-Walker A."/>
            <person name="Grimsley N."/>
            <person name="Moreau H."/>
            <person name="Piegu B."/>
            <person name="Rivals E."/>
            <person name="Schackwitz W."/>
            <person name="Van de Peer Y."/>
            <person name="Piganeau G."/>
        </authorList>
    </citation>
    <scope>NUCLEOTIDE SEQUENCE [LARGE SCALE GENOMIC DNA]</scope>
    <source>
        <strain evidence="11">OTTH 0595 / CCAP 157/2 / RCC745</strain>
    </source>
</reference>
<dbReference type="OrthoDB" id="6141102at2759"/>
<feature type="compositionally biased region" description="Low complexity" evidence="7">
    <location>
        <begin position="1"/>
        <end position="12"/>
    </location>
</feature>
<reference evidence="11" key="1">
    <citation type="journal article" date="2006" name="Proc. Natl. Acad. Sci. U.S.A.">
        <title>Genome analysis of the smallest free-living eukaryote Ostreococcus tauri unveils many unique features.</title>
        <authorList>
            <person name="Derelle E."/>
            <person name="Ferraz C."/>
            <person name="Rombauts S."/>
            <person name="Rouze P."/>
            <person name="Worden A.Z."/>
            <person name="Robbens S."/>
            <person name="Partensky F."/>
            <person name="Degroeve S."/>
            <person name="Echeynie S."/>
            <person name="Cooke R."/>
            <person name="Saeys Y."/>
            <person name="Wuyts J."/>
            <person name="Jabbari K."/>
            <person name="Bowler C."/>
            <person name="Panaud O."/>
            <person name="Piegu B."/>
            <person name="Ball S.G."/>
            <person name="Ral J.-P."/>
            <person name="Bouget F.-Y."/>
            <person name="Piganeau G."/>
            <person name="De Baets B."/>
            <person name="Picard A."/>
            <person name="Delseny M."/>
            <person name="Demaille J."/>
            <person name="Van de Peer Y."/>
            <person name="Moreau H."/>
        </authorList>
    </citation>
    <scope>NUCLEOTIDE SEQUENCE [LARGE SCALE GENOMIC DNA]</scope>
    <source>
        <strain evidence="11">OTTH 0595 / CCAP 157/2 / RCC745</strain>
    </source>
</reference>
<dbReference type="GO" id="GO:0032259">
    <property type="term" value="P:methylation"/>
    <property type="evidence" value="ECO:0007669"/>
    <property type="project" value="UniProtKB-KW"/>
</dbReference>
<evidence type="ECO:0000256" key="2">
    <source>
        <dbReference type="ARBA" id="ARBA00022679"/>
    </source>
</evidence>
<evidence type="ECO:0000259" key="8">
    <source>
        <dbReference type="PROSITE" id="PS50280"/>
    </source>
</evidence>
<dbReference type="PANTHER" id="PTHR45747">
    <property type="entry name" value="HISTONE-LYSINE N-METHYLTRANSFERASE E(Z)"/>
    <property type="match status" value="1"/>
</dbReference>
<dbReference type="InParanoid" id="A0A096PBK5"/>
<dbReference type="SUPFAM" id="SSF82199">
    <property type="entry name" value="SET domain"/>
    <property type="match status" value="1"/>
</dbReference>
<dbReference type="GO" id="GO:0003682">
    <property type="term" value="F:chromatin binding"/>
    <property type="evidence" value="ECO:0007669"/>
    <property type="project" value="TreeGrafter"/>
</dbReference>
<dbReference type="SMART" id="SM01114">
    <property type="entry name" value="CXC"/>
    <property type="match status" value="1"/>
</dbReference>
<evidence type="ECO:0000256" key="4">
    <source>
        <dbReference type="ARBA" id="ARBA00023015"/>
    </source>
</evidence>
<evidence type="ECO:0000256" key="3">
    <source>
        <dbReference type="ARBA" id="ARBA00022691"/>
    </source>
</evidence>
<feature type="coiled-coil region" evidence="6">
    <location>
        <begin position="195"/>
        <end position="222"/>
    </location>
</feature>
<dbReference type="PROSITE" id="PS51633">
    <property type="entry name" value="CXC"/>
    <property type="match status" value="1"/>
</dbReference>
<evidence type="ECO:0000256" key="5">
    <source>
        <dbReference type="ARBA" id="ARBA00023163"/>
    </source>
</evidence>
<dbReference type="InterPro" id="IPR001214">
    <property type="entry name" value="SET_dom"/>
</dbReference>
<gene>
    <name evidence="10" type="ORF">OT_ostta14g01410</name>
</gene>
<dbReference type="GO" id="GO:0031507">
    <property type="term" value="P:heterochromatin formation"/>
    <property type="evidence" value="ECO:0007669"/>
    <property type="project" value="TreeGrafter"/>
</dbReference>
<dbReference type="InterPro" id="IPR046341">
    <property type="entry name" value="SET_dom_sf"/>
</dbReference>
<accession>A0A096PBK5</accession>